<name>A0A9D6QU11_9BACT</name>
<proteinExistence type="predicted"/>
<gene>
    <name evidence="3" type="ORF">HY220_03080</name>
</gene>
<dbReference type="EMBL" id="JACQCQ010000011">
    <property type="protein sequence ID" value="MBI3627697.1"/>
    <property type="molecule type" value="Genomic_DNA"/>
</dbReference>
<evidence type="ECO:0000256" key="2">
    <source>
        <dbReference type="SAM" id="MobiDB-lite"/>
    </source>
</evidence>
<keyword evidence="1" id="KW-0802">TPR repeat</keyword>
<dbReference type="InterPro" id="IPR011990">
    <property type="entry name" value="TPR-like_helical_dom_sf"/>
</dbReference>
<dbReference type="PROSITE" id="PS50005">
    <property type="entry name" value="TPR"/>
    <property type="match status" value="2"/>
</dbReference>
<dbReference type="SUPFAM" id="SSF48452">
    <property type="entry name" value="TPR-like"/>
    <property type="match status" value="1"/>
</dbReference>
<protein>
    <submittedName>
        <fullName evidence="3">Tetratricopeptide repeat protein</fullName>
    </submittedName>
</protein>
<evidence type="ECO:0000313" key="3">
    <source>
        <dbReference type="EMBL" id="MBI3627697.1"/>
    </source>
</evidence>
<feature type="compositionally biased region" description="Polar residues" evidence="2">
    <location>
        <begin position="125"/>
        <end position="147"/>
    </location>
</feature>
<feature type="repeat" description="TPR" evidence="1">
    <location>
        <begin position="30"/>
        <end position="63"/>
    </location>
</feature>
<evidence type="ECO:0000256" key="1">
    <source>
        <dbReference type="PROSITE-ProRule" id="PRU00339"/>
    </source>
</evidence>
<dbReference type="Proteomes" id="UP000808388">
    <property type="component" value="Unassembled WGS sequence"/>
</dbReference>
<feature type="repeat" description="TPR" evidence="1">
    <location>
        <begin position="64"/>
        <end position="97"/>
    </location>
</feature>
<comment type="caution">
    <text evidence="3">The sequence shown here is derived from an EMBL/GenBank/DDBJ whole genome shotgun (WGS) entry which is preliminary data.</text>
</comment>
<dbReference type="InterPro" id="IPR019734">
    <property type="entry name" value="TPR_rpt"/>
</dbReference>
<accession>A0A9D6QU11</accession>
<evidence type="ECO:0000313" key="4">
    <source>
        <dbReference type="Proteomes" id="UP000808388"/>
    </source>
</evidence>
<dbReference type="Gene3D" id="1.25.40.10">
    <property type="entry name" value="Tetratricopeptide repeat domain"/>
    <property type="match status" value="1"/>
</dbReference>
<dbReference type="Pfam" id="PF13432">
    <property type="entry name" value="TPR_16"/>
    <property type="match status" value="1"/>
</dbReference>
<organism evidence="3 4">
    <name type="scientific">Candidatus Sungiibacteriota bacterium</name>
    <dbReference type="NCBI Taxonomy" id="2750080"/>
    <lineage>
        <taxon>Bacteria</taxon>
        <taxon>Candidatus Sungiibacteriota</taxon>
    </lineage>
</organism>
<sequence>LLAQTALRAGNIQKAIQSTENAKLAAPFDIGIAFQLGLLYYQNSNLDQARGEFERAVSLNQQYSNARYFLGLIYSRTGNTAGAIAQFEEIAKYNPDNQEVKRILDNLHAGRPALDGIAPPATPPEQRNQPPVAENQQSSGGASTPQAASAPRPRGKR</sequence>
<dbReference type="AlphaFoldDB" id="A0A9D6QU11"/>
<feature type="region of interest" description="Disordered" evidence="2">
    <location>
        <begin position="111"/>
        <end position="157"/>
    </location>
</feature>
<feature type="non-terminal residue" evidence="3">
    <location>
        <position position="1"/>
    </location>
</feature>
<reference evidence="3" key="1">
    <citation type="submission" date="2020-07" db="EMBL/GenBank/DDBJ databases">
        <title>Huge and variable diversity of episymbiotic CPR bacteria and DPANN archaea in groundwater ecosystems.</title>
        <authorList>
            <person name="He C.Y."/>
            <person name="Keren R."/>
            <person name="Whittaker M."/>
            <person name="Farag I.F."/>
            <person name="Doudna J."/>
            <person name="Cate J.H.D."/>
            <person name="Banfield J.F."/>
        </authorList>
    </citation>
    <scope>NUCLEOTIDE SEQUENCE</scope>
    <source>
        <strain evidence="3">NC_groundwater_972_Pr1_S-0.2um_49_27</strain>
    </source>
</reference>
<dbReference type="SMART" id="SM00028">
    <property type="entry name" value="TPR"/>
    <property type="match status" value="2"/>
</dbReference>